<dbReference type="PANTHER" id="PTHR11278">
    <property type="entry name" value="40S RIBOSOMAL PROTEIN S7"/>
    <property type="match status" value="1"/>
</dbReference>
<comment type="similarity">
    <text evidence="1 4">Belongs to the eukaryotic ribosomal protein eS7 family.</text>
</comment>
<dbReference type="AlphaFoldDB" id="A0A0V0YRY4"/>
<gene>
    <name evidence="5" type="primary">RPS7</name>
    <name evidence="5" type="ORF">T12_12739</name>
</gene>
<dbReference type="Pfam" id="PF01251">
    <property type="entry name" value="Ribosomal_S7e"/>
    <property type="match status" value="1"/>
</dbReference>
<proteinExistence type="inferred from homology"/>
<dbReference type="GO" id="GO:0030686">
    <property type="term" value="C:90S preribosome"/>
    <property type="evidence" value="ECO:0007669"/>
    <property type="project" value="TreeGrafter"/>
</dbReference>
<organism evidence="5 6">
    <name type="scientific">Trichinella patagoniensis</name>
    <dbReference type="NCBI Taxonomy" id="990121"/>
    <lineage>
        <taxon>Eukaryota</taxon>
        <taxon>Metazoa</taxon>
        <taxon>Ecdysozoa</taxon>
        <taxon>Nematoda</taxon>
        <taxon>Enoplea</taxon>
        <taxon>Dorylaimia</taxon>
        <taxon>Trichinellida</taxon>
        <taxon>Trichinellidae</taxon>
        <taxon>Trichinella</taxon>
    </lineage>
</organism>
<keyword evidence="3 4" id="KW-0687">Ribonucleoprotein</keyword>
<dbReference type="PANTHER" id="PTHR11278:SF0">
    <property type="entry name" value="SMALL RIBOSOMAL SUBUNIT PROTEIN ES7"/>
    <property type="match status" value="1"/>
</dbReference>
<dbReference type="Proteomes" id="UP000054783">
    <property type="component" value="Unassembled WGS sequence"/>
</dbReference>
<accession>A0A0V0YRY4</accession>
<keyword evidence="6" id="KW-1185">Reference proteome</keyword>
<keyword evidence="2 4" id="KW-0689">Ribosomal protein</keyword>
<dbReference type="GO" id="GO:0006364">
    <property type="term" value="P:rRNA processing"/>
    <property type="evidence" value="ECO:0007669"/>
    <property type="project" value="TreeGrafter"/>
</dbReference>
<comment type="caution">
    <text evidence="5">The sequence shown here is derived from an EMBL/GenBank/DDBJ whole genome shotgun (WGS) entry which is preliminary data.</text>
</comment>
<dbReference type="GO" id="GO:0022627">
    <property type="term" value="C:cytosolic small ribosomal subunit"/>
    <property type="evidence" value="ECO:0007669"/>
    <property type="project" value="TreeGrafter"/>
</dbReference>
<dbReference type="GO" id="GO:0032040">
    <property type="term" value="C:small-subunit processome"/>
    <property type="evidence" value="ECO:0007669"/>
    <property type="project" value="TreeGrafter"/>
</dbReference>
<dbReference type="STRING" id="990121.A0A0V0YRY4"/>
<evidence type="ECO:0000313" key="5">
    <source>
        <dbReference type="EMBL" id="KRY02554.1"/>
    </source>
</evidence>
<dbReference type="GO" id="GO:0006412">
    <property type="term" value="P:translation"/>
    <property type="evidence" value="ECO:0007669"/>
    <property type="project" value="InterPro"/>
</dbReference>
<sequence length="61" mass="6987">MYTARKKIHKENDVEPTEFEDSVAQALFDLENTNQELKSDLKDLFINSAVQMDVAGNRKSI</sequence>
<evidence type="ECO:0000256" key="4">
    <source>
        <dbReference type="RuleBase" id="RU364105"/>
    </source>
</evidence>
<dbReference type="GO" id="GO:0003735">
    <property type="term" value="F:structural constituent of ribosome"/>
    <property type="evidence" value="ECO:0007669"/>
    <property type="project" value="InterPro"/>
</dbReference>
<evidence type="ECO:0000256" key="3">
    <source>
        <dbReference type="ARBA" id="ARBA00023274"/>
    </source>
</evidence>
<evidence type="ECO:0000313" key="6">
    <source>
        <dbReference type="Proteomes" id="UP000054783"/>
    </source>
</evidence>
<reference evidence="5 6" key="1">
    <citation type="submission" date="2015-01" db="EMBL/GenBank/DDBJ databases">
        <title>Evolution of Trichinella species and genotypes.</title>
        <authorList>
            <person name="Korhonen P.K."/>
            <person name="Edoardo P."/>
            <person name="Giuseppe L.R."/>
            <person name="Gasser R.B."/>
        </authorList>
    </citation>
    <scope>NUCLEOTIDE SEQUENCE [LARGE SCALE GENOMIC DNA]</scope>
    <source>
        <strain evidence="5">ISS2496</strain>
    </source>
</reference>
<evidence type="ECO:0000256" key="1">
    <source>
        <dbReference type="ARBA" id="ARBA00007820"/>
    </source>
</evidence>
<dbReference type="InterPro" id="IPR000554">
    <property type="entry name" value="Ribosomal_eS7"/>
</dbReference>
<name>A0A0V0YRY4_9BILA</name>
<dbReference type="EMBL" id="JYDQ01003711">
    <property type="protein sequence ID" value="KRY02554.1"/>
    <property type="molecule type" value="Genomic_DNA"/>
</dbReference>
<protein>
    <recommendedName>
        <fullName evidence="4">40S ribosomal protein S7</fullName>
    </recommendedName>
</protein>
<evidence type="ECO:0000256" key="2">
    <source>
        <dbReference type="ARBA" id="ARBA00022980"/>
    </source>
</evidence>
<dbReference type="GO" id="GO:0042274">
    <property type="term" value="P:ribosomal small subunit biogenesis"/>
    <property type="evidence" value="ECO:0007669"/>
    <property type="project" value="TreeGrafter"/>
</dbReference>
<feature type="non-terminal residue" evidence="5">
    <location>
        <position position="61"/>
    </location>
</feature>